<evidence type="ECO:0000259" key="1">
    <source>
        <dbReference type="Pfam" id="PF03413"/>
    </source>
</evidence>
<dbReference type="OrthoDB" id="8253315at2"/>
<dbReference type="Pfam" id="PF03413">
    <property type="entry name" value="PepSY"/>
    <property type="match status" value="1"/>
</dbReference>
<accession>A0A5D3JZ80</accession>
<gene>
    <name evidence="2" type="ORF">FXB40_40710</name>
</gene>
<keyword evidence="3" id="KW-1185">Reference proteome</keyword>
<name>A0A5D3JZ80_9BRAD</name>
<proteinExistence type="predicted"/>
<comment type="caution">
    <text evidence="2">The sequence shown here is derived from an EMBL/GenBank/DDBJ whole genome shotgun (WGS) entry which is preliminary data.</text>
</comment>
<sequence length="223" mass="23697">MPVVGRDFFTIIRHTRRARVPNMKAARRRTWQLLAIALSGLLVAAPARAIVSADSTPTTLHGETDGDAAADRQAVSREIERFRSSSISIGQAMAIAEARHAGATTADVSFDGGSGVPVYRVKTLHNDRIWRHTINAATGELMGGEAALPLAELDRDDRSNLAALGIIKHRLADAVRVAEQAASGKAISGGLVREGGRLNFAIVVISGDDLKEVILEPPGVRGK</sequence>
<reference evidence="2 3" key="1">
    <citation type="submission" date="2019-08" db="EMBL/GenBank/DDBJ databases">
        <title>Bradyrhizobium hipponensis sp. nov., a rhizobium isolated from a Lupinus angustifolius root nodule in Tunisia.</title>
        <authorList>
            <person name="Off K."/>
            <person name="Rejili M."/>
            <person name="Mars M."/>
            <person name="Brachmann A."/>
            <person name="Marin M."/>
        </authorList>
    </citation>
    <scope>NUCLEOTIDE SEQUENCE [LARGE SCALE GENOMIC DNA]</scope>
    <source>
        <strain evidence="2 3">CTAW71</strain>
    </source>
</reference>
<dbReference type="Gene3D" id="3.10.450.40">
    <property type="match status" value="1"/>
</dbReference>
<feature type="domain" description="PepSY" evidence="1">
    <location>
        <begin position="87"/>
        <end position="142"/>
    </location>
</feature>
<organism evidence="2 3">
    <name type="scientific">Bradyrhizobium rifense</name>
    <dbReference type="NCBI Taxonomy" id="515499"/>
    <lineage>
        <taxon>Bacteria</taxon>
        <taxon>Pseudomonadati</taxon>
        <taxon>Pseudomonadota</taxon>
        <taxon>Alphaproteobacteria</taxon>
        <taxon>Hyphomicrobiales</taxon>
        <taxon>Nitrobacteraceae</taxon>
        <taxon>Bradyrhizobium</taxon>
    </lineage>
</organism>
<dbReference type="InterPro" id="IPR025711">
    <property type="entry name" value="PepSY"/>
</dbReference>
<evidence type="ECO:0000313" key="3">
    <source>
        <dbReference type="Proteomes" id="UP000324758"/>
    </source>
</evidence>
<dbReference type="EMBL" id="VSSS01000076">
    <property type="protein sequence ID" value="TYL87078.1"/>
    <property type="molecule type" value="Genomic_DNA"/>
</dbReference>
<protein>
    <submittedName>
        <fullName evidence="2">PepSY domain-containing protein</fullName>
    </submittedName>
</protein>
<dbReference type="AlphaFoldDB" id="A0A5D3JZ80"/>
<dbReference type="Proteomes" id="UP000324758">
    <property type="component" value="Unassembled WGS sequence"/>
</dbReference>
<evidence type="ECO:0000313" key="2">
    <source>
        <dbReference type="EMBL" id="TYL87078.1"/>
    </source>
</evidence>